<evidence type="ECO:0000313" key="1">
    <source>
        <dbReference type="EMBL" id="AXV10109.1"/>
    </source>
</evidence>
<geneLocation type="plasmid" evidence="2">
    <name>pedy32-46i</name>
</geneLocation>
<dbReference type="SUPFAM" id="SSF109604">
    <property type="entry name" value="HD-domain/PDEase-like"/>
    <property type="match status" value="1"/>
</dbReference>
<dbReference type="KEGG" id="euz:DVS28_b0339"/>
<dbReference type="RefSeq" id="WP_114594688.1">
    <property type="nucleotide sequence ID" value="NZ_CP031166.1"/>
</dbReference>
<keyword evidence="1" id="KW-0378">Hydrolase</keyword>
<keyword evidence="1" id="KW-0614">Plasmid</keyword>
<gene>
    <name evidence="1" type="ORF">DVS28_b0339</name>
</gene>
<name>A0A346Y6L2_9ACTN</name>
<keyword evidence="2" id="KW-1185">Reference proteome</keyword>
<dbReference type="OrthoDB" id="9802385at2"/>
<protein>
    <submittedName>
        <fullName evidence="1">Guanosine-3',5'-bis(Diphosphate) 3'-pyrophosphohydrolase</fullName>
    </submittedName>
</protein>
<dbReference type="EMBL" id="CP031166">
    <property type="protein sequence ID" value="AXV10109.1"/>
    <property type="molecule type" value="Genomic_DNA"/>
</dbReference>
<reference evidence="1 2" key="1">
    <citation type="submission" date="2018-09" db="EMBL/GenBank/DDBJ databases">
        <title>Complete genome sequence of Euzebya sp. DY32-46 isolated from seawater of Pacific Ocean.</title>
        <authorList>
            <person name="Xu L."/>
            <person name="Wu Y.-H."/>
            <person name="Xu X.-W."/>
        </authorList>
    </citation>
    <scope>NUCLEOTIDE SEQUENCE [LARGE SCALE GENOMIC DNA]</scope>
    <source>
        <strain evidence="1 2">DY32-46</strain>
        <plasmid evidence="2">pedy32-46i</plasmid>
    </source>
</reference>
<sequence>MRPDRALDIATTAHNGQTDKAGRPYIGHVHRVLGHLPDDATDDHRVVAALHDVVEDTDVTLDQLRADGLTDTQAAAVDAMTRRADEPKDDYYRRVAANPIALVVKAADIDDNADPARLAVLDPDTRDRLAAKYTRARQALGLTSS</sequence>
<dbReference type="GO" id="GO:0016787">
    <property type="term" value="F:hydrolase activity"/>
    <property type="evidence" value="ECO:0007669"/>
    <property type="project" value="UniProtKB-KW"/>
</dbReference>
<evidence type="ECO:0000313" key="2">
    <source>
        <dbReference type="Proteomes" id="UP000264006"/>
    </source>
</evidence>
<dbReference type="AlphaFoldDB" id="A0A346Y6L2"/>
<dbReference type="Gene3D" id="1.10.3210.10">
    <property type="entry name" value="Hypothetical protein af1432"/>
    <property type="match status" value="1"/>
</dbReference>
<accession>A0A346Y6L2</accession>
<proteinExistence type="predicted"/>
<dbReference type="Proteomes" id="UP000264006">
    <property type="component" value="Plasmid pEDY32-46I"/>
</dbReference>
<organism evidence="1 2">
    <name type="scientific">Euzebya pacifica</name>
    <dbReference type="NCBI Taxonomy" id="1608957"/>
    <lineage>
        <taxon>Bacteria</taxon>
        <taxon>Bacillati</taxon>
        <taxon>Actinomycetota</taxon>
        <taxon>Nitriliruptoria</taxon>
        <taxon>Euzebyales</taxon>
    </lineage>
</organism>